<evidence type="ECO:0000313" key="1">
    <source>
        <dbReference type="EMBL" id="BBO34468.1"/>
    </source>
</evidence>
<dbReference type="KEGG" id="lpav:PLANPX_4080"/>
<name>A0A5K7XDB6_9BACT</name>
<sequence>MTGDKLTRHDGSSSWRCPISLRIFATEREQAEFTAALIEQQGADLTLSERRTKYSVPTPAAI</sequence>
<dbReference type="Proteomes" id="UP000326837">
    <property type="component" value="Chromosome"/>
</dbReference>
<dbReference type="AlphaFoldDB" id="A0A5K7XDB6"/>
<keyword evidence="2" id="KW-1185">Reference proteome</keyword>
<evidence type="ECO:0000313" key="2">
    <source>
        <dbReference type="Proteomes" id="UP000326837"/>
    </source>
</evidence>
<gene>
    <name evidence="1" type="ORF">PLANPX_4080</name>
</gene>
<proteinExistence type="predicted"/>
<dbReference type="EMBL" id="AP021861">
    <property type="protein sequence ID" value="BBO34468.1"/>
    <property type="molecule type" value="Genomic_DNA"/>
</dbReference>
<organism evidence="1 2">
    <name type="scientific">Lacipirellula parvula</name>
    <dbReference type="NCBI Taxonomy" id="2650471"/>
    <lineage>
        <taxon>Bacteria</taxon>
        <taxon>Pseudomonadati</taxon>
        <taxon>Planctomycetota</taxon>
        <taxon>Planctomycetia</taxon>
        <taxon>Pirellulales</taxon>
        <taxon>Lacipirellulaceae</taxon>
        <taxon>Lacipirellula</taxon>
    </lineage>
</organism>
<reference evidence="2" key="1">
    <citation type="submission" date="2019-10" db="EMBL/GenBank/DDBJ databases">
        <title>Lacipirellula parvula gen. nov., sp. nov., representing a lineage of planctomycetes widespread in freshwater anoxic habitats, and description of the family Lacipirellulaceae.</title>
        <authorList>
            <person name="Dedysh S.N."/>
            <person name="Kulichevskaya I.S."/>
            <person name="Beletsky A.V."/>
            <person name="Rakitin A.L."/>
            <person name="Mardanov A.V."/>
            <person name="Ivanova A.A."/>
            <person name="Saltykova V.X."/>
            <person name="Rijpstra W.I.C."/>
            <person name="Sinninghe Damste J.S."/>
            <person name="Ravin N.V."/>
        </authorList>
    </citation>
    <scope>NUCLEOTIDE SEQUENCE [LARGE SCALE GENOMIC DNA]</scope>
    <source>
        <strain evidence="2">PX69</strain>
    </source>
</reference>
<protein>
    <submittedName>
        <fullName evidence="1">Uncharacterized protein</fullName>
    </submittedName>
</protein>
<accession>A0A5K7XDB6</accession>